<evidence type="ECO:0000256" key="3">
    <source>
        <dbReference type="ARBA" id="ARBA00034247"/>
    </source>
</evidence>
<dbReference type="SMART" id="SM00267">
    <property type="entry name" value="GGDEF"/>
    <property type="match status" value="1"/>
</dbReference>
<keyword evidence="5" id="KW-0812">Transmembrane</keyword>
<organism evidence="8 9">
    <name type="scientific">Arenimonas caeni</name>
    <dbReference type="NCBI Taxonomy" id="2058085"/>
    <lineage>
        <taxon>Bacteria</taxon>
        <taxon>Pseudomonadati</taxon>
        <taxon>Pseudomonadota</taxon>
        <taxon>Gammaproteobacteria</taxon>
        <taxon>Lysobacterales</taxon>
        <taxon>Lysobacteraceae</taxon>
        <taxon>Arenimonas</taxon>
    </lineage>
</organism>
<dbReference type="InterPro" id="IPR043128">
    <property type="entry name" value="Rev_trsase/Diguanyl_cyclase"/>
</dbReference>
<proteinExistence type="predicted"/>
<keyword evidence="4" id="KW-0175">Coiled coil</keyword>
<dbReference type="InterPro" id="IPR003660">
    <property type="entry name" value="HAMP_dom"/>
</dbReference>
<dbReference type="GO" id="GO:1902201">
    <property type="term" value="P:negative regulation of bacterial-type flagellum-dependent cell motility"/>
    <property type="evidence" value="ECO:0007669"/>
    <property type="project" value="TreeGrafter"/>
</dbReference>
<dbReference type="GO" id="GO:0043709">
    <property type="term" value="P:cell adhesion involved in single-species biofilm formation"/>
    <property type="evidence" value="ECO:0007669"/>
    <property type="project" value="TreeGrafter"/>
</dbReference>
<accession>A0A2P6M7F5</accession>
<feature type="transmembrane region" description="Helical" evidence="5">
    <location>
        <begin position="12"/>
        <end position="32"/>
    </location>
</feature>
<dbReference type="GO" id="GO:0005886">
    <property type="term" value="C:plasma membrane"/>
    <property type="evidence" value="ECO:0007669"/>
    <property type="project" value="TreeGrafter"/>
</dbReference>
<evidence type="ECO:0000259" key="7">
    <source>
        <dbReference type="PROSITE" id="PS50887"/>
    </source>
</evidence>
<dbReference type="Pfam" id="PF00990">
    <property type="entry name" value="GGDEF"/>
    <property type="match status" value="1"/>
</dbReference>
<keyword evidence="5" id="KW-1133">Transmembrane helix</keyword>
<keyword evidence="9" id="KW-1185">Reference proteome</keyword>
<comment type="cofactor">
    <cofactor evidence="1">
        <name>Mg(2+)</name>
        <dbReference type="ChEBI" id="CHEBI:18420"/>
    </cofactor>
</comment>
<comment type="catalytic activity">
    <reaction evidence="3">
        <text>2 GTP = 3',3'-c-di-GMP + 2 diphosphate</text>
        <dbReference type="Rhea" id="RHEA:24898"/>
        <dbReference type="ChEBI" id="CHEBI:33019"/>
        <dbReference type="ChEBI" id="CHEBI:37565"/>
        <dbReference type="ChEBI" id="CHEBI:58805"/>
        <dbReference type="EC" id="2.7.7.65"/>
    </reaction>
</comment>
<feature type="coiled-coil region" evidence="4">
    <location>
        <begin position="422"/>
        <end position="463"/>
    </location>
</feature>
<dbReference type="Gene3D" id="3.30.450.20">
    <property type="entry name" value="PAS domain"/>
    <property type="match status" value="2"/>
</dbReference>
<dbReference type="SMART" id="SM00304">
    <property type="entry name" value="HAMP"/>
    <property type="match status" value="1"/>
</dbReference>
<keyword evidence="5" id="KW-0472">Membrane</keyword>
<evidence type="ECO:0000256" key="5">
    <source>
        <dbReference type="SAM" id="Phobius"/>
    </source>
</evidence>
<feature type="domain" description="HAMP" evidence="6">
    <location>
        <begin position="381"/>
        <end position="437"/>
    </location>
</feature>
<dbReference type="GO" id="GO:0007165">
    <property type="term" value="P:signal transduction"/>
    <property type="evidence" value="ECO:0007669"/>
    <property type="project" value="InterPro"/>
</dbReference>
<evidence type="ECO:0000313" key="8">
    <source>
        <dbReference type="EMBL" id="PRH81900.1"/>
    </source>
</evidence>
<protein>
    <recommendedName>
        <fullName evidence="2">diguanylate cyclase</fullName>
        <ecNumber evidence="2">2.7.7.65</ecNumber>
    </recommendedName>
</protein>
<dbReference type="EMBL" id="PVLF01000015">
    <property type="protein sequence ID" value="PRH81900.1"/>
    <property type="molecule type" value="Genomic_DNA"/>
</dbReference>
<dbReference type="AlphaFoldDB" id="A0A2P6M7F5"/>
<dbReference type="PROSITE" id="PS50887">
    <property type="entry name" value="GGDEF"/>
    <property type="match status" value="1"/>
</dbReference>
<dbReference type="CDD" id="cd01949">
    <property type="entry name" value="GGDEF"/>
    <property type="match status" value="1"/>
</dbReference>
<dbReference type="PANTHER" id="PTHR45138:SF9">
    <property type="entry name" value="DIGUANYLATE CYCLASE DGCM-RELATED"/>
    <property type="match status" value="1"/>
</dbReference>
<dbReference type="EC" id="2.7.7.65" evidence="2"/>
<dbReference type="Gene3D" id="3.30.70.270">
    <property type="match status" value="1"/>
</dbReference>
<evidence type="ECO:0000256" key="2">
    <source>
        <dbReference type="ARBA" id="ARBA00012528"/>
    </source>
</evidence>
<evidence type="ECO:0000256" key="4">
    <source>
        <dbReference type="SAM" id="Coils"/>
    </source>
</evidence>
<dbReference type="GO" id="GO:0052621">
    <property type="term" value="F:diguanylate cyclase activity"/>
    <property type="evidence" value="ECO:0007669"/>
    <property type="project" value="UniProtKB-EC"/>
</dbReference>
<dbReference type="PANTHER" id="PTHR45138">
    <property type="entry name" value="REGULATORY COMPONENTS OF SENSORY TRANSDUCTION SYSTEM"/>
    <property type="match status" value="1"/>
</dbReference>
<feature type="domain" description="GGDEF" evidence="7">
    <location>
        <begin position="490"/>
        <end position="622"/>
    </location>
</feature>
<dbReference type="Gene3D" id="6.10.340.10">
    <property type="match status" value="1"/>
</dbReference>
<dbReference type="InterPro" id="IPR050469">
    <property type="entry name" value="Diguanylate_Cyclase"/>
</dbReference>
<gene>
    <name evidence="8" type="ORF">C6N40_09905</name>
</gene>
<feature type="transmembrane region" description="Helical" evidence="5">
    <location>
        <begin position="357"/>
        <end position="379"/>
    </location>
</feature>
<dbReference type="OrthoDB" id="9803824at2"/>
<dbReference type="Proteomes" id="UP000241736">
    <property type="component" value="Unassembled WGS sequence"/>
</dbReference>
<evidence type="ECO:0000313" key="9">
    <source>
        <dbReference type="Proteomes" id="UP000241736"/>
    </source>
</evidence>
<dbReference type="RefSeq" id="WP_106990866.1">
    <property type="nucleotide sequence ID" value="NZ_KZ679093.1"/>
</dbReference>
<dbReference type="FunFam" id="3.30.70.270:FF:000001">
    <property type="entry name" value="Diguanylate cyclase domain protein"/>
    <property type="match status" value="1"/>
</dbReference>
<sequence length="622" mass="67962">MSLLARQVLRRVALWSSLAVLVATGLGYAYVYTVSRDRALLQLQRHAELQGQQEEQAFGDAIAHLELFRAEFLRRYRDKAIDHGARYDAMYRSGPDGAIRLAPEYFRGLRLADGRYMIHTTGFVGAGAGEPDADLRRRLVIATDLVGLYGPAWTGPFANLHASLPENAMVTHWPGVPWGLNARPELDVTAGAVVAATLPANNPDRETVWSGMYFDLTARQWTVTVQMPVDDENGRHLVNPSHDILLDDILARLQRSRMAGARTLLVSAEGQLIAGPRELDEGARAHGVLHVDELADPMPRRIHAMAREHMEGGHPAHVMRDEESGAFVAFSRIAGPDWWLATIYDAGQVSGAAHRGAAMMLALGVGLQLILLVVVGSVLGRRVGQPVRQLQAAAERIARGGDTAQAEASLPVDEDSEVGSLARSFRELARMVEQRRQELEATVAERTRELAEANSRLEQLTRTDSLTLLPNRRAFDADMEELLASHGPTSALALAMLDVDHFKPFNDTLGHEAGDRALREVGAVLASQSRRDVRCYRIGGEEFAIVFTSIAVPHAERILRRILEDVAALDIAHPASPLGKVTVSAGLAKRYDAETGLATLVRTADRQLYAAKASGRNRLAIG</sequence>
<dbReference type="InterPro" id="IPR000160">
    <property type="entry name" value="GGDEF_dom"/>
</dbReference>
<name>A0A2P6M7F5_9GAMM</name>
<dbReference type="InterPro" id="IPR029787">
    <property type="entry name" value="Nucleotide_cyclase"/>
</dbReference>
<evidence type="ECO:0000259" key="6">
    <source>
        <dbReference type="PROSITE" id="PS50885"/>
    </source>
</evidence>
<dbReference type="NCBIfam" id="TIGR00254">
    <property type="entry name" value="GGDEF"/>
    <property type="match status" value="1"/>
</dbReference>
<dbReference type="SUPFAM" id="SSF55073">
    <property type="entry name" value="Nucleotide cyclase"/>
    <property type="match status" value="1"/>
</dbReference>
<dbReference type="Pfam" id="PF00672">
    <property type="entry name" value="HAMP"/>
    <property type="match status" value="1"/>
</dbReference>
<dbReference type="PROSITE" id="PS50885">
    <property type="entry name" value="HAMP"/>
    <property type="match status" value="1"/>
</dbReference>
<reference evidence="8 9" key="1">
    <citation type="submission" date="2018-03" db="EMBL/GenBank/DDBJ databases">
        <title>Arenimonas caeni sp. nov., isolated from activated sludge.</title>
        <authorList>
            <person name="Liu H."/>
        </authorList>
    </citation>
    <scope>NUCLEOTIDE SEQUENCE [LARGE SCALE GENOMIC DNA]</scope>
    <source>
        <strain evidence="9">z29</strain>
    </source>
</reference>
<dbReference type="CDD" id="cd06225">
    <property type="entry name" value="HAMP"/>
    <property type="match status" value="1"/>
</dbReference>
<comment type="caution">
    <text evidence="8">The sequence shown here is derived from an EMBL/GenBank/DDBJ whole genome shotgun (WGS) entry which is preliminary data.</text>
</comment>
<evidence type="ECO:0000256" key="1">
    <source>
        <dbReference type="ARBA" id="ARBA00001946"/>
    </source>
</evidence>